<protein>
    <submittedName>
        <fullName evidence="2">Uncharacterized protein</fullName>
    </submittedName>
</protein>
<dbReference type="Proteomes" id="UP000076858">
    <property type="component" value="Unassembled WGS sequence"/>
</dbReference>
<comment type="caution">
    <text evidence="2">The sequence shown here is derived from an EMBL/GenBank/DDBJ whole genome shotgun (WGS) entry which is preliminary data.</text>
</comment>
<accession>A0A162QAC4</accession>
<name>A0A162QAC4_9CRUS</name>
<proteinExistence type="predicted"/>
<reference evidence="2 3" key="1">
    <citation type="submission" date="2016-03" db="EMBL/GenBank/DDBJ databases">
        <title>EvidentialGene: Evidence-directed Construction of Genes on Genomes.</title>
        <authorList>
            <person name="Gilbert D.G."/>
            <person name="Choi J.-H."/>
            <person name="Mockaitis K."/>
            <person name="Colbourne J."/>
            <person name="Pfrender M."/>
        </authorList>
    </citation>
    <scope>NUCLEOTIDE SEQUENCE [LARGE SCALE GENOMIC DNA]</scope>
    <source>
        <strain evidence="2 3">Xinb3</strain>
        <tissue evidence="2">Complete organism</tissue>
    </source>
</reference>
<dbReference type="EMBL" id="LRGB01000367">
    <property type="protein sequence ID" value="KZS19509.1"/>
    <property type="molecule type" value="Genomic_DNA"/>
</dbReference>
<evidence type="ECO:0000256" key="1">
    <source>
        <dbReference type="SAM" id="MobiDB-lite"/>
    </source>
</evidence>
<sequence length="192" mass="21512">MIAWGLLKNGQYSNEKWATFHGINEQLTVEDCDADWTNCQEELNTFTKSNDPLLQSQLASKQTQRCLIYRNALTPVRFQDFRTHRTAHDNSQNWPTFNGVRQKVSHIETTTAIKNPVKSTPLTTMPTTTKPTTTTTKPTTTTTKPRTTTIKHTTTTTKPTAKITRPTMPSTTTKTTSTTISSTTTKATTITE</sequence>
<organism evidence="2 3">
    <name type="scientific">Daphnia magna</name>
    <dbReference type="NCBI Taxonomy" id="35525"/>
    <lineage>
        <taxon>Eukaryota</taxon>
        <taxon>Metazoa</taxon>
        <taxon>Ecdysozoa</taxon>
        <taxon>Arthropoda</taxon>
        <taxon>Crustacea</taxon>
        <taxon>Branchiopoda</taxon>
        <taxon>Diplostraca</taxon>
        <taxon>Cladocera</taxon>
        <taxon>Anomopoda</taxon>
        <taxon>Daphniidae</taxon>
        <taxon>Daphnia</taxon>
    </lineage>
</organism>
<feature type="region of interest" description="Disordered" evidence="1">
    <location>
        <begin position="117"/>
        <end position="192"/>
    </location>
</feature>
<evidence type="ECO:0000313" key="2">
    <source>
        <dbReference type="EMBL" id="KZS19509.1"/>
    </source>
</evidence>
<keyword evidence="3" id="KW-1185">Reference proteome</keyword>
<dbReference type="AlphaFoldDB" id="A0A162QAC4"/>
<feature type="compositionally biased region" description="Low complexity" evidence="1">
    <location>
        <begin position="118"/>
        <end position="192"/>
    </location>
</feature>
<evidence type="ECO:0000313" key="3">
    <source>
        <dbReference type="Proteomes" id="UP000076858"/>
    </source>
</evidence>
<gene>
    <name evidence="2" type="ORF">APZ42_014031</name>
</gene>